<dbReference type="RefSeq" id="XP_014564275.1">
    <property type="nucleotide sequence ID" value="XM_014708789.1"/>
</dbReference>
<dbReference type="AlphaFoldDB" id="A0A0B2ULN5"/>
<gene>
    <name evidence="1" type="ORF">M896_020690</name>
</gene>
<proteinExistence type="predicted"/>
<reference evidence="1 2" key="1">
    <citation type="journal article" date="2014" name="MBio">
        <title>The Ordospora colligata genome; evolution of extreme reduction in microsporidia and host-to-parasite horizontal gene transfer.</title>
        <authorList>
            <person name="Pombert J.-F."/>
            <person name="Haag K.L."/>
            <person name="Beidas S."/>
            <person name="Ebert D."/>
            <person name="Keeling P.J."/>
        </authorList>
    </citation>
    <scope>NUCLEOTIDE SEQUENCE [LARGE SCALE GENOMIC DNA]</scope>
    <source>
        <strain evidence="1 2">OC4</strain>
    </source>
</reference>
<sequence length="91" mass="10519">MNDGEGATAYIDFSTKVQDIDTDIKILETSTHAFIYINQGEERMHLYDESLKNEISRSKIRPNKKLVVFCSVRTHEAFNDIKKIILDILTK</sequence>
<accession>A0A0B2ULN5</accession>
<evidence type="ECO:0000313" key="2">
    <source>
        <dbReference type="Proteomes" id="UP000031056"/>
    </source>
</evidence>
<dbReference type="EMBL" id="JOKQ01000002">
    <property type="protein sequence ID" value="KHN70233.1"/>
    <property type="molecule type" value="Genomic_DNA"/>
</dbReference>
<dbReference type="VEuPathDB" id="MicrosporidiaDB:M896_020690"/>
<comment type="caution">
    <text evidence="1">The sequence shown here is derived from an EMBL/GenBank/DDBJ whole genome shotgun (WGS) entry which is preliminary data.</text>
</comment>
<dbReference type="InParanoid" id="A0A0B2ULN5"/>
<dbReference type="HOGENOM" id="CLU_2427636_0_0_1"/>
<evidence type="ECO:0000313" key="1">
    <source>
        <dbReference type="EMBL" id="KHN70233.1"/>
    </source>
</evidence>
<keyword evidence="2" id="KW-1185">Reference proteome</keyword>
<dbReference type="Proteomes" id="UP000031056">
    <property type="component" value="Unassembled WGS sequence"/>
</dbReference>
<organism evidence="1 2">
    <name type="scientific">Ordospora colligata OC4</name>
    <dbReference type="NCBI Taxonomy" id="1354746"/>
    <lineage>
        <taxon>Eukaryota</taxon>
        <taxon>Fungi</taxon>
        <taxon>Fungi incertae sedis</taxon>
        <taxon>Microsporidia</taxon>
        <taxon>Ordosporidae</taxon>
        <taxon>Ordospora</taxon>
    </lineage>
</organism>
<name>A0A0B2ULN5_9MICR</name>
<dbReference type="GeneID" id="26261164"/>
<protein>
    <submittedName>
        <fullName evidence="1">Uncharacterized protein</fullName>
    </submittedName>
</protein>
<dbReference type="OrthoDB" id="2187833at2759"/>